<proteinExistence type="predicted"/>
<dbReference type="GO" id="GO:0008726">
    <property type="term" value="F:alkanesulfonate monooxygenase activity"/>
    <property type="evidence" value="ECO:0007669"/>
    <property type="project" value="TreeGrafter"/>
</dbReference>
<accession>A0A0F9PR33</accession>
<keyword evidence="4" id="KW-0503">Monooxygenase</keyword>
<keyword evidence="1" id="KW-0285">Flavoprotein</keyword>
<reference evidence="6" key="1">
    <citation type="journal article" date="2015" name="Nature">
        <title>Complex archaea that bridge the gap between prokaryotes and eukaryotes.</title>
        <authorList>
            <person name="Spang A."/>
            <person name="Saw J.H."/>
            <person name="Jorgensen S.L."/>
            <person name="Zaremba-Niedzwiedzka K."/>
            <person name="Martijn J."/>
            <person name="Lind A.E."/>
            <person name="van Eijk R."/>
            <person name="Schleper C."/>
            <person name="Guy L."/>
            <person name="Ettema T.J."/>
        </authorList>
    </citation>
    <scope>NUCLEOTIDE SEQUENCE</scope>
</reference>
<evidence type="ECO:0000256" key="1">
    <source>
        <dbReference type="ARBA" id="ARBA00022630"/>
    </source>
</evidence>
<dbReference type="PANTHER" id="PTHR42847">
    <property type="entry name" value="ALKANESULFONATE MONOOXYGENASE"/>
    <property type="match status" value="1"/>
</dbReference>
<dbReference type="InterPro" id="IPR050172">
    <property type="entry name" value="SsuD_RutA_monooxygenase"/>
</dbReference>
<dbReference type="SUPFAM" id="SSF51679">
    <property type="entry name" value="Bacterial luciferase-like"/>
    <property type="match status" value="1"/>
</dbReference>
<evidence type="ECO:0000256" key="3">
    <source>
        <dbReference type="ARBA" id="ARBA00023002"/>
    </source>
</evidence>
<dbReference type="EMBL" id="LAZR01005988">
    <property type="protein sequence ID" value="KKM95597.1"/>
    <property type="molecule type" value="Genomic_DNA"/>
</dbReference>
<evidence type="ECO:0000259" key="5">
    <source>
        <dbReference type="Pfam" id="PF00296"/>
    </source>
</evidence>
<dbReference type="Pfam" id="PF00296">
    <property type="entry name" value="Bac_luciferase"/>
    <property type="match status" value="1"/>
</dbReference>
<evidence type="ECO:0000256" key="4">
    <source>
        <dbReference type="ARBA" id="ARBA00023033"/>
    </source>
</evidence>
<evidence type="ECO:0000256" key="2">
    <source>
        <dbReference type="ARBA" id="ARBA00022643"/>
    </source>
</evidence>
<sequence>MKFGYYVRRPLNYPEIRDLTLRVEKLGFDSVHVNDHLIGFDAKRDKKEPYLESIMLLAALATETQKVKLGHIVLCNSFRNPTYLTKMISTLDNISNGRALLWLGAGWYEEEYKAYGYHFPTPKRRVDELEESLTIYKKMFTDDVTDFEGKFWKLERNRNYPKPIQKPYPQIVLGTNRKRMIDIACREADGINLPYLLPHHQKLDLVTKNISIIKENLKKYNRDPTKFEISMFSGITIVNSEEGLENIRKKRGILKSKVKNLFIGVPRDIKEKISEVEKLGVKKMVIWVENPELKDPLEIFCNKIM</sequence>
<keyword evidence="3" id="KW-0560">Oxidoreductase</keyword>
<dbReference type="Gene3D" id="3.20.20.30">
    <property type="entry name" value="Luciferase-like domain"/>
    <property type="match status" value="1"/>
</dbReference>
<protein>
    <recommendedName>
        <fullName evidence="5">Luciferase-like domain-containing protein</fullName>
    </recommendedName>
</protein>
<gene>
    <name evidence="6" type="ORF">LCGC14_1186620</name>
</gene>
<dbReference type="InterPro" id="IPR036661">
    <property type="entry name" value="Luciferase-like_sf"/>
</dbReference>
<dbReference type="PANTHER" id="PTHR42847:SF4">
    <property type="entry name" value="ALKANESULFONATE MONOOXYGENASE-RELATED"/>
    <property type="match status" value="1"/>
</dbReference>
<organism evidence="6">
    <name type="scientific">marine sediment metagenome</name>
    <dbReference type="NCBI Taxonomy" id="412755"/>
    <lineage>
        <taxon>unclassified sequences</taxon>
        <taxon>metagenomes</taxon>
        <taxon>ecological metagenomes</taxon>
    </lineage>
</organism>
<evidence type="ECO:0000313" key="6">
    <source>
        <dbReference type="EMBL" id="KKM95597.1"/>
    </source>
</evidence>
<feature type="domain" description="Luciferase-like" evidence="5">
    <location>
        <begin position="12"/>
        <end position="240"/>
    </location>
</feature>
<name>A0A0F9PR33_9ZZZZ</name>
<comment type="caution">
    <text evidence="6">The sequence shown here is derived from an EMBL/GenBank/DDBJ whole genome shotgun (WGS) entry which is preliminary data.</text>
</comment>
<dbReference type="AlphaFoldDB" id="A0A0F9PR33"/>
<keyword evidence="2" id="KW-0288">FMN</keyword>
<dbReference type="InterPro" id="IPR011251">
    <property type="entry name" value="Luciferase-like_dom"/>
</dbReference>
<dbReference type="GO" id="GO:0046306">
    <property type="term" value="P:alkanesulfonate catabolic process"/>
    <property type="evidence" value="ECO:0007669"/>
    <property type="project" value="TreeGrafter"/>
</dbReference>